<dbReference type="EMBL" id="LS974623">
    <property type="protein sequence ID" value="CAG7901832.1"/>
    <property type="molecule type" value="Genomic_DNA"/>
</dbReference>
<reference evidence="2" key="1">
    <citation type="submission" date="2018-11" db="EMBL/GenBank/DDBJ databases">
        <authorList>
            <consortium name="Genoscope - CEA"/>
            <person name="William W."/>
        </authorList>
    </citation>
    <scope>NUCLEOTIDE SEQUENCE</scope>
</reference>
<protein>
    <submittedName>
        <fullName evidence="1">Uncharacterized protein</fullName>
    </submittedName>
</protein>
<evidence type="ECO:0000313" key="1">
    <source>
        <dbReference type="EMBL" id="CAG7901832.1"/>
    </source>
</evidence>
<dbReference type="Proteomes" id="UP000694005">
    <property type="component" value="Chromosome A07"/>
</dbReference>
<dbReference type="Gramene" id="A07p14760.2_BraZ1">
    <property type="protein sequence ID" value="A07p14760.2_BraZ1.CDS"/>
    <property type="gene ID" value="A07g14760.2_BraZ1"/>
</dbReference>
<sequence length="43" mass="5031">LHSSNELLVDWHYDPVVICLLQTLFYQTDFSVILSDHLTTDHT</sequence>
<dbReference type="EMBL" id="LR031574">
    <property type="protein sequence ID" value="VDC97507.1"/>
    <property type="molecule type" value="Genomic_DNA"/>
</dbReference>
<proteinExistence type="predicted"/>
<gene>
    <name evidence="2" type="ORF">BRAA07T29060Z</name>
    <name evidence="1" type="ORF">BRAPAZ1V2_A07P14760.2</name>
</gene>
<feature type="non-terminal residue" evidence="2">
    <location>
        <position position="1"/>
    </location>
</feature>
<accession>A0A3P6B2N7</accession>
<dbReference type="AlphaFoldDB" id="A0A3P6B2N7"/>
<name>A0A3P6B2N7_BRACM</name>
<evidence type="ECO:0000313" key="2">
    <source>
        <dbReference type="EMBL" id="VDC97507.1"/>
    </source>
</evidence>
<organism evidence="2">
    <name type="scientific">Brassica campestris</name>
    <name type="common">Field mustard</name>
    <dbReference type="NCBI Taxonomy" id="3711"/>
    <lineage>
        <taxon>Eukaryota</taxon>
        <taxon>Viridiplantae</taxon>
        <taxon>Streptophyta</taxon>
        <taxon>Embryophyta</taxon>
        <taxon>Tracheophyta</taxon>
        <taxon>Spermatophyta</taxon>
        <taxon>Magnoliopsida</taxon>
        <taxon>eudicotyledons</taxon>
        <taxon>Gunneridae</taxon>
        <taxon>Pentapetalae</taxon>
        <taxon>rosids</taxon>
        <taxon>malvids</taxon>
        <taxon>Brassicales</taxon>
        <taxon>Brassicaceae</taxon>
        <taxon>Brassiceae</taxon>
        <taxon>Brassica</taxon>
    </lineage>
</organism>